<dbReference type="Proteomes" id="UP000593574">
    <property type="component" value="Unassembled WGS sequence"/>
</dbReference>
<dbReference type="AlphaFoldDB" id="A0A7J8ZMF8"/>
<evidence type="ECO:0000313" key="2">
    <source>
        <dbReference type="Proteomes" id="UP000593574"/>
    </source>
</evidence>
<evidence type="ECO:0008006" key="3">
    <source>
        <dbReference type="Google" id="ProtNLM"/>
    </source>
</evidence>
<organism evidence="1 2">
    <name type="scientific">Gossypium laxum</name>
    <dbReference type="NCBI Taxonomy" id="34288"/>
    <lineage>
        <taxon>Eukaryota</taxon>
        <taxon>Viridiplantae</taxon>
        <taxon>Streptophyta</taxon>
        <taxon>Embryophyta</taxon>
        <taxon>Tracheophyta</taxon>
        <taxon>Spermatophyta</taxon>
        <taxon>Magnoliopsida</taxon>
        <taxon>eudicotyledons</taxon>
        <taxon>Gunneridae</taxon>
        <taxon>Pentapetalae</taxon>
        <taxon>rosids</taxon>
        <taxon>malvids</taxon>
        <taxon>Malvales</taxon>
        <taxon>Malvaceae</taxon>
        <taxon>Malvoideae</taxon>
        <taxon>Gossypium</taxon>
    </lineage>
</organism>
<feature type="non-terminal residue" evidence="1">
    <location>
        <position position="1"/>
    </location>
</feature>
<proteinExistence type="predicted"/>
<protein>
    <recommendedName>
        <fullName evidence="3">RNase H type-1 domain-containing protein</fullName>
    </recommendedName>
</protein>
<reference evidence="1 2" key="1">
    <citation type="journal article" date="2019" name="Genome Biol. Evol.">
        <title>Insights into the evolution of the New World diploid cottons (Gossypium, subgenus Houzingenia) based on genome sequencing.</title>
        <authorList>
            <person name="Grover C.E."/>
            <person name="Arick M.A. 2nd"/>
            <person name="Thrash A."/>
            <person name="Conover J.L."/>
            <person name="Sanders W.S."/>
            <person name="Peterson D.G."/>
            <person name="Frelichowski J.E."/>
            <person name="Scheffler J.A."/>
            <person name="Scheffler B.E."/>
            <person name="Wendel J.F."/>
        </authorList>
    </citation>
    <scope>NUCLEOTIDE SEQUENCE [LARGE SCALE GENOMIC DNA]</scope>
    <source>
        <strain evidence="1">4</strain>
        <tissue evidence="1">Leaf</tissue>
    </source>
</reference>
<name>A0A7J8ZMF8_9ROSI</name>
<keyword evidence="2" id="KW-1185">Reference proteome</keyword>
<gene>
    <name evidence="1" type="ORF">Golax_011599</name>
</gene>
<evidence type="ECO:0000313" key="1">
    <source>
        <dbReference type="EMBL" id="MBA0712499.1"/>
    </source>
</evidence>
<dbReference type="EMBL" id="JABEZV010000006">
    <property type="protein sequence ID" value="MBA0712499.1"/>
    <property type="molecule type" value="Genomic_DNA"/>
</dbReference>
<accession>A0A7J8ZMF8</accession>
<sequence>MGWFIQRAGYNNVLIYIDSLEVVKAFQDRHLAKLTSTLMASKRSMDVQVFVSPPEELVAYLGVNKV</sequence>
<comment type="caution">
    <text evidence="1">The sequence shown here is derived from an EMBL/GenBank/DDBJ whole genome shotgun (WGS) entry which is preliminary data.</text>
</comment>